<keyword evidence="2" id="KW-1185">Reference proteome</keyword>
<gene>
    <name evidence="1" type="ORF">WAK64_20550</name>
</gene>
<sequence length="176" mass="20043">MNELKKNETEKKPFEVTDFGSLNYAFKKISELKGKEQEVQSNVDTELERVITWGERELAPIRNGIKHFESLIEIYHSKKLEENPKENKTISTPYGKARARKVKETTEETDRNAILQHVQASGLDDYILPKLAWGELKKSLRIAEVNGEKVVVDELGQVVEGVAVKPESISYSVEVE</sequence>
<proteinExistence type="predicted"/>
<dbReference type="RefSeq" id="WP_336588866.1">
    <property type="nucleotide sequence ID" value="NZ_JBBAXC010000026.1"/>
</dbReference>
<dbReference type="EMBL" id="JBBAXC010000026">
    <property type="protein sequence ID" value="MEI5909422.1"/>
    <property type="molecule type" value="Genomic_DNA"/>
</dbReference>
<comment type="caution">
    <text evidence="1">The sequence shown here is derived from an EMBL/GenBank/DDBJ whole genome shotgun (WGS) entry which is preliminary data.</text>
</comment>
<dbReference type="InterPro" id="IPR009951">
    <property type="entry name" value="Host-nuc_inhib_Gam"/>
</dbReference>
<name>A0ABU8HJG0_9BACI</name>
<organism evidence="1 2">
    <name type="scientific">Bacillus spongiae</name>
    <dbReference type="NCBI Taxonomy" id="2683610"/>
    <lineage>
        <taxon>Bacteria</taxon>
        <taxon>Bacillati</taxon>
        <taxon>Bacillota</taxon>
        <taxon>Bacilli</taxon>
        <taxon>Bacillales</taxon>
        <taxon>Bacillaceae</taxon>
        <taxon>Bacillus</taxon>
    </lineage>
</organism>
<dbReference type="Proteomes" id="UP001312865">
    <property type="component" value="Unassembled WGS sequence"/>
</dbReference>
<accession>A0ABU8HJG0</accession>
<evidence type="ECO:0000313" key="1">
    <source>
        <dbReference type="EMBL" id="MEI5909422.1"/>
    </source>
</evidence>
<dbReference type="SUPFAM" id="SSF161266">
    <property type="entry name" value="Gam-like"/>
    <property type="match status" value="1"/>
</dbReference>
<protein>
    <submittedName>
        <fullName evidence="1">Host-nuclease inhibitor Gam family protein</fullName>
    </submittedName>
</protein>
<dbReference type="Pfam" id="PF07352">
    <property type="entry name" value="Phage_Mu_Gam"/>
    <property type="match status" value="1"/>
</dbReference>
<evidence type="ECO:0000313" key="2">
    <source>
        <dbReference type="Proteomes" id="UP001312865"/>
    </source>
</evidence>
<reference evidence="1 2" key="1">
    <citation type="journal article" date="2018" name="J. Microbiol.">
        <title>Bacillus spongiae sp. nov., isolated from sponge of Jeju Island.</title>
        <authorList>
            <person name="Lee G.E."/>
            <person name="Im W.T."/>
            <person name="Park J.S."/>
        </authorList>
    </citation>
    <scope>NUCLEOTIDE SEQUENCE [LARGE SCALE GENOMIC DNA]</scope>
    <source>
        <strain evidence="1 2">135PIL107-10</strain>
    </source>
</reference>